<evidence type="ECO:0000259" key="7">
    <source>
        <dbReference type="Pfam" id="PF13456"/>
    </source>
</evidence>
<dbReference type="GO" id="GO:0003964">
    <property type="term" value="F:RNA-directed DNA polymerase activity"/>
    <property type="evidence" value="ECO:0007669"/>
    <property type="project" value="UniProtKB-KW"/>
</dbReference>
<protein>
    <recommendedName>
        <fullName evidence="11">Reverse transcriptase</fullName>
    </recommendedName>
</protein>
<dbReference type="Gene3D" id="3.30.70.270">
    <property type="match status" value="2"/>
</dbReference>
<sequence>MTVFQRNIPAQPQLNPVLGRSSYIDDIAYGAETWEDLCIDLNRLLYRLRYWGISVSLPKSEFGKKTISYLSHEIGAEGIRAKPKIAKGVKDLQFPSTLKGVQSFLGSLNYYNKFIEDLPVVAAVLYELTDEQIRAGRDLSRAKEAFEVLKRKIVSTPLLRHPDSEKPFVIIIHANPWAACAVLGQEHDGVISPVRFTGRVLHDQELRYHPAEKEVVALTRVLREFYTMLVGTKLIKVYTRHSVLKWIFKSRSLEGRCEQWAVRLAPWPLEIHKIQRDEDGLAAIMGAGIPPPRGKLDQVAESLIPAKGQVVRAPPISLEMLEADYEGWLLSFDGAAKMSDRRGSAGCILWKLPSWDVVEARGFHFEGATVNEAEFIEGTKMALAKGISEVVMVGDSRIAIQQAQGLIQCLNPRLQLLLNEFKELRLKFKPTKLVHVKREFNAATDYLTSKILVARGAITLDNPVELAQLKQLNRIAEKLVREQPLVAESGLSNSAEVKSEVVPEPESLAQAADPLSPDAKIFVVTRNQARAEEDVAEEDRDVFQSEEVTSGEEITRFPPETATPAMAIAERWRRILSQQESELWISDYLRGNLTELSSAEAEDVAKIANQFVLDSRGALYYLSRATPSRSRDQVNTLRYYPDV</sequence>
<dbReference type="InterPro" id="IPR050951">
    <property type="entry name" value="Retrovirus_Pol_polyprotein"/>
</dbReference>
<dbReference type="PANTHER" id="PTHR37984:SF5">
    <property type="entry name" value="PROTEIN NYNRIN-LIKE"/>
    <property type="match status" value="1"/>
</dbReference>
<dbReference type="InterPro" id="IPR041373">
    <property type="entry name" value="RT_RNaseH"/>
</dbReference>
<keyword evidence="3" id="KW-0540">Nuclease</keyword>
<dbReference type="Gene3D" id="3.30.420.10">
    <property type="entry name" value="Ribonuclease H-like superfamily/Ribonuclease H"/>
    <property type="match status" value="1"/>
</dbReference>
<gene>
    <name evidence="9" type="ORF">PR001_g9836</name>
</gene>
<evidence type="ECO:0000256" key="1">
    <source>
        <dbReference type="ARBA" id="ARBA00022679"/>
    </source>
</evidence>
<feature type="domain" description="Reverse transcriptase RNase H-like" evidence="8">
    <location>
        <begin position="163"/>
        <end position="265"/>
    </location>
</feature>
<dbReference type="Pfam" id="PF17917">
    <property type="entry name" value="RT_RNaseH"/>
    <property type="match status" value="1"/>
</dbReference>
<evidence type="ECO:0008006" key="11">
    <source>
        <dbReference type="Google" id="ProtNLM"/>
    </source>
</evidence>
<dbReference type="EMBL" id="QXFV01000558">
    <property type="protein sequence ID" value="KAE9034199.1"/>
    <property type="molecule type" value="Genomic_DNA"/>
</dbReference>
<keyword evidence="2" id="KW-0548">Nucleotidyltransferase</keyword>
<reference evidence="9 10" key="1">
    <citation type="submission" date="2018-09" db="EMBL/GenBank/DDBJ databases">
        <title>Genomic investigation of the strawberry pathogen Phytophthora fragariae indicates pathogenicity is determined by transcriptional variation in three key races.</title>
        <authorList>
            <person name="Adams T.M."/>
            <person name="Armitage A.D."/>
            <person name="Sobczyk M.K."/>
            <person name="Bates H.J."/>
            <person name="Dunwell J.M."/>
            <person name="Nellist C.F."/>
            <person name="Harrison R.J."/>
        </authorList>
    </citation>
    <scope>NUCLEOTIDE SEQUENCE [LARGE SCALE GENOMIC DNA]</scope>
    <source>
        <strain evidence="9 10">SCRP249</strain>
    </source>
</reference>
<dbReference type="InterPro" id="IPR002156">
    <property type="entry name" value="RNaseH_domain"/>
</dbReference>
<dbReference type="InterPro" id="IPR043128">
    <property type="entry name" value="Rev_trsase/Diguanyl_cyclase"/>
</dbReference>
<evidence type="ECO:0000256" key="6">
    <source>
        <dbReference type="ARBA" id="ARBA00022918"/>
    </source>
</evidence>
<dbReference type="PANTHER" id="PTHR37984">
    <property type="entry name" value="PROTEIN CBG26694"/>
    <property type="match status" value="1"/>
</dbReference>
<feature type="domain" description="RNase H type-1" evidence="7">
    <location>
        <begin position="332"/>
        <end position="448"/>
    </location>
</feature>
<organism evidence="9 10">
    <name type="scientific">Phytophthora rubi</name>
    <dbReference type="NCBI Taxonomy" id="129364"/>
    <lineage>
        <taxon>Eukaryota</taxon>
        <taxon>Sar</taxon>
        <taxon>Stramenopiles</taxon>
        <taxon>Oomycota</taxon>
        <taxon>Peronosporomycetes</taxon>
        <taxon>Peronosporales</taxon>
        <taxon>Peronosporaceae</taxon>
        <taxon>Phytophthora</taxon>
    </lineage>
</organism>
<dbReference type="GO" id="GO:0004523">
    <property type="term" value="F:RNA-DNA hybrid ribonuclease activity"/>
    <property type="evidence" value="ECO:0007669"/>
    <property type="project" value="InterPro"/>
</dbReference>
<dbReference type="InterPro" id="IPR012337">
    <property type="entry name" value="RNaseH-like_sf"/>
</dbReference>
<evidence type="ECO:0000259" key="8">
    <source>
        <dbReference type="Pfam" id="PF17917"/>
    </source>
</evidence>
<evidence type="ECO:0000313" key="9">
    <source>
        <dbReference type="EMBL" id="KAE9034199.1"/>
    </source>
</evidence>
<evidence type="ECO:0000256" key="4">
    <source>
        <dbReference type="ARBA" id="ARBA00022759"/>
    </source>
</evidence>
<evidence type="ECO:0000313" key="10">
    <source>
        <dbReference type="Proteomes" id="UP000429607"/>
    </source>
</evidence>
<dbReference type="AlphaFoldDB" id="A0A6A3N1R5"/>
<dbReference type="SUPFAM" id="SSF53098">
    <property type="entry name" value="Ribonuclease H-like"/>
    <property type="match status" value="1"/>
</dbReference>
<keyword evidence="6" id="KW-0695">RNA-directed DNA polymerase</keyword>
<proteinExistence type="predicted"/>
<name>A0A6A3N1R5_9STRA</name>
<dbReference type="Proteomes" id="UP000429607">
    <property type="component" value="Unassembled WGS sequence"/>
</dbReference>
<dbReference type="InterPro" id="IPR043502">
    <property type="entry name" value="DNA/RNA_pol_sf"/>
</dbReference>
<dbReference type="InterPro" id="IPR036397">
    <property type="entry name" value="RNaseH_sf"/>
</dbReference>
<dbReference type="GO" id="GO:0003676">
    <property type="term" value="F:nucleic acid binding"/>
    <property type="evidence" value="ECO:0007669"/>
    <property type="project" value="InterPro"/>
</dbReference>
<keyword evidence="1" id="KW-0808">Transferase</keyword>
<evidence type="ECO:0000256" key="5">
    <source>
        <dbReference type="ARBA" id="ARBA00022801"/>
    </source>
</evidence>
<evidence type="ECO:0000256" key="3">
    <source>
        <dbReference type="ARBA" id="ARBA00022722"/>
    </source>
</evidence>
<keyword evidence="5" id="KW-0378">Hydrolase</keyword>
<comment type="caution">
    <text evidence="9">The sequence shown here is derived from an EMBL/GenBank/DDBJ whole genome shotgun (WGS) entry which is preliminary data.</text>
</comment>
<dbReference type="Pfam" id="PF13456">
    <property type="entry name" value="RVT_3"/>
    <property type="match status" value="1"/>
</dbReference>
<accession>A0A6A3N1R5</accession>
<evidence type="ECO:0000256" key="2">
    <source>
        <dbReference type="ARBA" id="ARBA00022695"/>
    </source>
</evidence>
<dbReference type="SUPFAM" id="SSF56672">
    <property type="entry name" value="DNA/RNA polymerases"/>
    <property type="match status" value="1"/>
</dbReference>
<keyword evidence="4" id="KW-0255">Endonuclease</keyword>